<dbReference type="CDD" id="cd16936">
    <property type="entry name" value="HATPase_RsbW-like"/>
    <property type="match status" value="1"/>
</dbReference>
<protein>
    <submittedName>
        <fullName evidence="3">ATP-binding protein</fullName>
    </submittedName>
</protein>
<dbReference type="InterPro" id="IPR003594">
    <property type="entry name" value="HATPase_dom"/>
</dbReference>
<dbReference type="SUPFAM" id="SSF55874">
    <property type="entry name" value="ATPase domain of HSP90 chaperone/DNA topoisomerase II/histidine kinase"/>
    <property type="match status" value="1"/>
</dbReference>
<keyword evidence="3" id="KW-0067">ATP-binding</keyword>
<dbReference type="PANTHER" id="PTHR35526">
    <property type="entry name" value="ANTI-SIGMA-F FACTOR RSBW-RELATED"/>
    <property type="match status" value="1"/>
</dbReference>
<name>A0ABS7Q2F2_9ACTN</name>
<dbReference type="PANTHER" id="PTHR35526:SF3">
    <property type="entry name" value="ANTI-SIGMA-F FACTOR RSBW"/>
    <property type="match status" value="1"/>
</dbReference>
<dbReference type="RefSeq" id="WP_222961465.1">
    <property type="nucleotide sequence ID" value="NZ_JAINZZ010000005.1"/>
</dbReference>
<keyword evidence="4" id="KW-1185">Reference proteome</keyword>
<gene>
    <name evidence="3" type="ORF">K7862_06615</name>
</gene>
<evidence type="ECO:0000313" key="4">
    <source>
        <dbReference type="Proteomes" id="UP000778578"/>
    </source>
</evidence>
<feature type="domain" description="Histidine kinase/HSP90-like ATPase" evidence="2">
    <location>
        <begin position="24"/>
        <end position="141"/>
    </location>
</feature>
<dbReference type="Pfam" id="PF13581">
    <property type="entry name" value="HATPase_c_2"/>
    <property type="match status" value="1"/>
</dbReference>
<reference evidence="3 4" key="1">
    <citation type="submission" date="2021-08" db="EMBL/GenBank/DDBJ databases">
        <title>WGS of actinomycetes from Thailand.</title>
        <authorList>
            <person name="Thawai C."/>
        </authorList>
    </citation>
    <scope>NUCLEOTIDE SEQUENCE [LARGE SCALE GENOMIC DNA]</scope>
    <source>
        <strain evidence="3 4">PLK6-54</strain>
    </source>
</reference>
<evidence type="ECO:0000256" key="1">
    <source>
        <dbReference type="ARBA" id="ARBA00022527"/>
    </source>
</evidence>
<keyword evidence="1" id="KW-0723">Serine/threonine-protein kinase</keyword>
<accession>A0ABS7Q2F2</accession>
<dbReference type="Proteomes" id="UP000778578">
    <property type="component" value="Unassembled WGS sequence"/>
</dbReference>
<dbReference type="Gene3D" id="3.30.565.10">
    <property type="entry name" value="Histidine kinase-like ATPase, C-terminal domain"/>
    <property type="match status" value="1"/>
</dbReference>
<dbReference type="InterPro" id="IPR050267">
    <property type="entry name" value="Anti-sigma-factor_SerPK"/>
</dbReference>
<keyword evidence="1" id="KW-0808">Transferase</keyword>
<keyword evidence="3" id="KW-0547">Nucleotide-binding</keyword>
<comment type="caution">
    <text evidence="3">The sequence shown here is derived from an EMBL/GenBank/DDBJ whole genome shotgun (WGS) entry which is preliminary data.</text>
</comment>
<keyword evidence="1" id="KW-0418">Kinase</keyword>
<evidence type="ECO:0000313" key="3">
    <source>
        <dbReference type="EMBL" id="MBY8877317.1"/>
    </source>
</evidence>
<proteinExistence type="predicted"/>
<dbReference type="GO" id="GO:0005524">
    <property type="term" value="F:ATP binding"/>
    <property type="evidence" value="ECO:0007669"/>
    <property type="project" value="UniProtKB-KW"/>
</dbReference>
<dbReference type="EMBL" id="JAINZZ010000005">
    <property type="protein sequence ID" value="MBY8877317.1"/>
    <property type="molecule type" value="Genomic_DNA"/>
</dbReference>
<dbReference type="InterPro" id="IPR036890">
    <property type="entry name" value="HATPase_C_sf"/>
</dbReference>
<sequence length="145" mass="15243">MDKTPPGDDNVAPRSDVLRAAAAFSGDPAACSRARDFTAAFLRRAARADDRVQLSRCGDVVLVVTELLTNAMRHAPGPCALTLELVGVELALTVSDTSAQRPTPQPFAPQRVGGHGLHIVMALAKNVYSRQTPGGKAVRAVMSLA</sequence>
<organism evidence="3 4">
    <name type="scientific">Actinacidiphila acidipaludis</name>
    <dbReference type="NCBI Taxonomy" id="2873382"/>
    <lineage>
        <taxon>Bacteria</taxon>
        <taxon>Bacillati</taxon>
        <taxon>Actinomycetota</taxon>
        <taxon>Actinomycetes</taxon>
        <taxon>Kitasatosporales</taxon>
        <taxon>Streptomycetaceae</taxon>
        <taxon>Actinacidiphila</taxon>
    </lineage>
</organism>
<evidence type="ECO:0000259" key="2">
    <source>
        <dbReference type="Pfam" id="PF13581"/>
    </source>
</evidence>